<name>A0A1D1VTW0_RAMVA</name>
<protein>
    <submittedName>
        <fullName evidence="2">Uncharacterized protein</fullName>
    </submittedName>
</protein>
<gene>
    <name evidence="2" type="primary">RvY_12984-1</name>
    <name evidence="2" type="synonym">RvY_12984.1</name>
    <name evidence="2" type="ORF">RvY_12984</name>
</gene>
<evidence type="ECO:0000256" key="1">
    <source>
        <dbReference type="SAM" id="MobiDB-lite"/>
    </source>
</evidence>
<keyword evidence="3" id="KW-1185">Reference proteome</keyword>
<feature type="compositionally biased region" description="Basic and acidic residues" evidence="1">
    <location>
        <begin position="182"/>
        <end position="200"/>
    </location>
</feature>
<sequence length="200" mass="21332">MAIRAVQVAAKTLLSDEGETVLKSAARMIRATGVEESGAVMENTLTQSMTVETVSGLGTQAESGLGRVLGETLARTPKEAEINLGRAGEIKEINLNTPKEVELPDSKGIDVKPGKIDVAREMVNNVPTDPEGLVLAVEGKNNQGPIGNQEVGEKRGVVEISNQADKKREMESSTDGKQQVEVGKKNEGPEVKNLRSEMVE</sequence>
<dbReference type="Proteomes" id="UP000186922">
    <property type="component" value="Unassembled WGS sequence"/>
</dbReference>
<reference evidence="2 3" key="1">
    <citation type="journal article" date="2016" name="Nat. Commun.">
        <title>Extremotolerant tardigrade genome and improved radiotolerance of human cultured cells by tardigrade-unique protein.</title>
        <authorList>
            <person name="Hashimoto T."/>
            <person name="Horikawa D.D."/>
            <person name="Saito Y."/>
            <person name="Kuwahara H."/>
            <person name="Kozuka-Hata H."/>
            <person name="Shin-I T."/>
            <person name="Minakuchi Y."/>
            <person name="Ohishi K."/>
            <person name="Motoyama A."/>
            <person name="Aizu T."/>
            <person name="Enomoto A."/>
            <person name="Kondo K."/>
            <person name="Tanaka S."/>
            <person name="Hara Y."/>
            <person name="Koshikawa S."/>
            <person name="Sagara H."/>
            <person name="Miura T."/>
            <person name="Yokobori S."/>
            <person name="Miyagawa K."/>
            <person name="Suzuki Y."/>
            <person name="Kubo T."/>
            <person name="Oyama M."/>
            <person name="Kohara Y."/>
            <person name="Fujiyama A."/>
            <person name="Arakawa K."/>
            <person name="Katayama T."/>
            <person name="Toyoda A."/>
            <person name="Kunieda T."/>
        </authorList>
    </citation>
    <scope>NUCLEOTIDE SEQUENCE [LARGE SCALE GENOMIC DNA]</scope>
    <source>
        <strain evidence="2 3">YOKOZUNA-1</strain>
    </source>
</reference>
<dbReference type="OrthoDB" id="10553625at2759"/>
<dbReference type="EMBL" id="BDGG01000008">
    <property type="protein sequence ID" value="GAV02414.1"/>
    <property type="molecule type" value="Genomic_DNA"/>
</dbReference>
<accession>A0A1D1VTW0</accession>
<comment type="caution">
    <text evidence="2">The sequence shown here is derived from an EMBL/GenBank/DDBJ whole genome shotgun (WGS) entry which is preliminary data.</text>
</comment>
<evidence type="ECO:0000313" key="3">
    <source>
        <dbReference type="Proteomes" id="UP000186922"/>
    </source>
</evidence>
<organism evidence="2 3">
    <name type="scientific">Ramazzottius varieornatus</name>
    <name type="common">Water bear</name>
    <name type="synonym">Tardigrade</name>
    <dbReference type="NCBI Taxonomy" id="947166"/>
    <lineage>
        <taxon>Eukaryota</taxon>
        <taxon>Metazoa</taxon>
        <taxon>Ecdysozoa</taxon>
        <taxon>Tardigrada</taxon>
        <taxon>Eutardigrada</taxon>
        <taxon>Parachela</taxon>
        <taxon>Hypsibioidea</taxon>
        <taxon>Ramazzottiidae</taxon>
        <taxon>Ramazzottius</taxon>
    </lineage>
</organism>
<evidence type="ECO:0000313" key="2">
    <source>
        <dbReference type="EMBL" id="GAV02414.1"/>
    </source>
</evidence>
<dbReference type="AlphaFoldDB" id="A0A1D1VTW0"/>
<feature type="region of interest" description="Disordered" evidence="1">
    <location>
        <begin position="160"/>
        <end position="200"/>
    </location>
</feature>
<proteinExistence type="predicted"/>